<dbReference type="AlphaFoldDB" id="A0A809S361"/>
<sequence length="66" mass="7694">MISVQVIEDQIQHLDNQSFALLRNWFIEYEHTRWDHQIASDSDAGKLDFLIDEALAEHLAGKTKKL</sequence>
<keyword evidence="2" id="KW-1185">Reference proteome</keyword>
<protein>
    <submittedName>
        <fullName evidence="1">Uncharacterized protein</fullName>
    </submittedName>
</protein>
<gene>
    <name evidence="1" type="ORF">SFSGTM_18660</name>
</gene>
<dbReference type="Proteomes" id="UP000463939">
    <property type="component" value="Chromosome"/>
</dbReference>
<proteinExistence type="predicted"/>
<dbReference type="KEGG" id="sniv:SFSGTM_18660"/>
<name>A0A809S361_9PROT</name>
<accession>A0A809S361</accession>
<dbReference type="EMBL" id="AP021881">
    <property type="protein sequence ID" value="BBP01158.1"/>
    <property type="molecule type" value="Genomic_DNA"/>
</dbReference>
<dbReference type="RefSeq" id="WP_162084967.1">
    <property type="nucleotide sequence ID" value="NZ_AP021881.1"/>
</dbReference>
<evidence type="ECO:0000313" key="1">
    <source>
        <dbReference type="EMBL" id="BBP01158.1"/>
    </source>
</evidence>
<reference evidence="2" key="1">
    <citation type="submission" date="2019-11" db="EMBL/GenBank/DDBJ databases">
        <title>Isolation and characterization of a novel species in the genus Sulfuriferula.</title>
        <authorList>
            <person name="Mochizuki J."/>
            <person name="Kojima H."/>
            <person name="Fukui M."/>
        </authorList>
    </citation>
    <scope>NUCLEOTIDE SEQUENCE [LARGE SCALE GENOMIC DNA]</scope>
    <source>
        <strain evidence="2">SGTM</strain>
    </source>
</reference>
<evidence type="ECO:0000313" key="2">
    <source>
        <dbReference type="Proteomes" id="UP000463939"/>
    </source>
</evidence>
<organism evidence="1 2">
    <name type="scientific">Sulfuriferula nivalis</name>
    <dbReference type="NCBI Taxonomy" id="2675298"/>
    <lineage>
        <taxon>Bacteria</taxon>
        <taxon>Pseudomonadati</taxon>
        <taxon>Pseudomonadota</taxon>
        <taxon>Betaproteobacteria</taxon>
        <taxon>Nitrosomonadales</taxon>
        <taxon>Sulfuricellaceae</taxon>
        <taxon>Sulfuriferula</taxon>
    </lineage>
</organism>